<feature type="transmembrane region" description="Helical" evidence="1">
    <location>
        <begin position="301"/>
        <end position="320"/>
    </location>
</feature>
<accession>A0AAW8B0G9</accession>
<dbReference type="PANTHER" id="PTHR41983:SF2">
    <property type="entry name" value="SHORT-CHAIN FATTY ACID TRANSPORTER-RELATED"/>
    <property type="match status" value="1"/>
</dbReference>
<name>A0AAW8B0G9_9GAMM</name>
<dbReference type="GO" id="GO:0005886">
    <property type="term" value="C:plasma membrane"/>
    <property type="evidence" value="ECO:0007669"/>
    <property type="project" value="TreeGrafter"/>
</dbReference>
<dbReference type="RefSeq" id="WP_305169756.1">
    <property type="nucleotide sequence ID" value="NZ_JAUUUU010000002.1"/>
</dbReference>
<feature type="transmembrane region" description="Helical" evidence="1">
    <location>
        <begin position="340"/>
        <end position="356"/>
    </location>
</feature>
<protein>
    <submittedName>
        <fullName evidence="2">TIGR00366 family protein</fullName>
    </submittedName>
</protein>
<feature type="transmembrane region" description="Helical" evidence="1">
    <location>
        <begin position="57"/>
        <end position="77"/>
    </location>
</feature>
<gene>
    <name evidence="2" type="ORF">Q8A57_04330</name>
</gene>
<dbReference type="Proteomes" id="UP001178354">
    <property type="component" value="Unassembled WGS sequence"/>
</dbReference>
<sequence length="440" mass="47780">MIRTLSNFFTNIMQRWLPDAFIFAIILTFIVFIAGMLGESKSPSQMANYWGDGVWNLLVFSMQVTISLVTGSVLAQTTAVKRVLRGLATLAKNPSQAIMLMTFIALICGWISWAFGLIASALMAREIARHVKGVHYPLLVASAYSGMVIWHAGLSGSIPLKIAVSDGDVLSSLMPGIEIPLQETIFSWEVLSVCLVVLLTLPVIFRLMIPPAHETQEVDPSQLGETEQVDIRIKTPSDRIEHSRLPTLLLGLLGGYYLVEFFLDGGSVGLNTLNLIFLVSGLLLHRSTTSYLFAVNEAVKGLSGIVLQFPLYAGIMGMMAQSGLAASVSTWFIEISTVETFNLFTFLSAGIVNFFVPSGGGQWAVQAPIVIPAAQTLGIPLNHAAMAVAFGDAWTNMVQPFWALPLLGIARLGIRDIMGYCTVALLWTGLIFGLAMVFLF</sequence>
<organism evidence="2 3">
    <name type="scientific">Porticoccus litoralis</name>
    <dbReference type="NCBI Taxonomy" id="434086"/>
    <lineage>
        <taxon>Bacteria</taxon>
        <taxon>Pseudomonadati</taxon>
        <taxon>Pseudomonadota</taxon>
        <taxon>Gammaproteobacteria</taxon>
        <taxon>Cellvibrionales</taxon>
        <taxon>Porticoccaceae</taxon>
        <taxon>Porticoccus</taxon>
    </lineage>
</organism>
<keyword evidence="1" id="KW-0472">Membrane</keyword>
<feature type="transmembrane region" description="Helical" evidence="1">
    <location>
        <begin position="185"/>
        <end position="205"/>
    </location>
</feature>
<evidence type="ECO:0000256" key="1">
    <source>
        <dbReference type="SAM" id="Phobius"/>
    </source>
</evidence>
<keyword evidence="1" id="KW-1133">Transmembrane helix</keyword>
<dbReference type="EMBL" id="JAUUUU010000002">
    <property type="protein sequence ID" value="MDP1520191.1"/>
    <property type="molecule type" value="Genomic_DNA"/>
</dbReference>
<evidence type="ECO:0000313" key="3">
    <source>
        <dbReference type="Proteomes" id="UP001178354"/>
    </source>
</evidence>
<comment type="caution">
    <text evidence="2">The sequence shown here is derived from an EMBL/GenBank/DDBJ whole genome shotgun (WGS) entry which is preliminary data.</text>
</comment>
<reference evidence="2" key="1">
    <citation type="journal article" date="2010" name="Int. J. Syst. Evol. Microbiol.">
        <title>Porticoccus litoralis gen. nov., sp. nov., a gammaproteobacterium isolated from the Yellow Sea.</title>
        <authorList>
            <person name="Oh H.M."/>
            <person name="Kim H."/>
            <person name="Kim K.M."/>
            <person name="Min G.S."/>
            <person name="Cho J.C."/>
        </authorList>
    </citation>
    <scope>NUCLEOTIDE SEQUENCE</scope>
    <source>
        <strain evidence="2">DSM 25064</strain>
    </source>
</reference>
<keyword evidence="1" id="KW-0812">Transmembrane</keyword>
<reference evidence="2" key="2">
    <citation type="submission" date="2023-08" db="EMBL/GenBank/DDBJ databases">
        <authorList>
            <person name="Luo J."/>
        </authorList>
    </citation>
    <scope>NUCLEOTIDE SEQUENCE</scope>
    <source>
        <strain evidence="2">DSM 25064</strain>
    </source>
</reference>
<feature type="transmembrane region" description="Helical" evidence="1">
    <location>
        <begin position="417"/>
        <end position="439"/>
    </location>
</feature>
<feature type="transmembrane region" description="Helical" evidence="1">
    <location>
        <begin position="134"/>
        <end position="153"/>
    </location>
</feature>
<feature type="transmembrane region" description="Helical" evidence="1">
    <location>
        <begin position="97"/>
        <end position="122"/>
    </location>
</feature>
<proteinExistence type="predicted"/>
<evidence type="ECO:0000313" key="2">
    <source>
        <dbReference type="EMBL" id="MDP1520191.1"/>
    </source>
</evidence>
<keyword evidence="3" id="KW-1185">Reference proteome</keyword>
<dbReference type="Pfam" id="PF02667">
    <property type="entry name" value="SCFA_trans"/>
    <property type="match status" value="1"/>
</dbReference>
<dbReference type="PANTHER" id="PTHR41983">
    <property type="entry name" value="SHORT-CHAIN FATTY ACID TRANSPORTER-RELATED"/>
    <property type="match status" value="1"/>
</dbReference>
<dbReference type="AlphaFoldDB" id="A0AAW8B0G9"/>
<feature type="transmembrane region" description="Helical" evidence="1">
    <location>
        <begin position="20"/>
        <end position="37"/>
    </location>
</feature>
<dbReference type="InterPro" id="IPR006160">
    <property type="entry name" value="SCFA_transpt_AtoE"/>
</dbReference>